<dbReference type="FunFam" id="3.40.50.620:FF:000098">
    <property type="entry name" value="Valine--tRNA ligase"/>
    <property type="match status" value="1"/>
</dbReference>
<keyword evidence="8 12" id="KW-0175">Coiled coil</keyword>
<dbReference type="NCBIfam" id="TIGR00422">
    <property type="entry name" value="valS"/>
    <property type="match status" value="1"/>
</dbReference>
<dbReference type="HAMAP" id="MF_02004">
    <property type="entry name" value="Val_tRNA_synth_type1"/>
    <property type="match status" value="1"/>
</dbReference>
<organism evidence="16 17">
    <name type="scientific">Candidatus Schekmanbacteria bacterium GWA2_38_11</name>
    <dbReference type="NCBI Taxonomy" id="1817876"/>
    <lineage>
        <taxon>Bacteria</taxon>
        <taxon>Candidatus Schekmaniibacteriota</taxon>
    </lineage>
</organism>
<evidence type="ECO:0000256" key="3">
    <source>
        <dbReference type="ARBA" id="ARBA00022490"/>
    </source>
</evidence>
<evidence type="ECO:0000313" key="16">
    <source>
        <dbReference type="EMBL" id="OGL39138.1"/>
    </source>
</evidence>
<feature type="domain" description="Methionyl/Valyl/Leucyl/Isoleucyl-tRNA synthetase anticodon-binding" evidence="14">
    <location>
        <begin position="611"/>
        <end position="765"/>
    </location>
</feature>
<dbReference type="CDD" id="cd00817">
    <property type="entry name" value="ValRS_core"/>
    <property type="match status" value="1"/>
</dbReference>
<evidence type="ECO:0000259" key="14">
    <source>
        <dbReference type="Pfam" id="PF08264"/>
    </source>
</evidence>
<comment type="domain">
    <text evidence="12">The C-terminal coiled-coil domain is crucial for aminoacylation activity.</text>
</comment>
<dbReference type="PRINTS" id="PR00986">
    <property type="entry name" value="TRNASYNTHVAL"/>
</dbReference>
<dbReference type="InterPro" id="IPR001412">
    <property type="entry name" value="aa-tRNA-synth_I_CS"/>
</dbReference>
<dbReference type="Proteomes" id="UP000178526">
    <property type="component" value="Unassembled WGS sequence"/>
</dbReference>
<sequence length="891" mass="104269">MMDIELQKVYDPTKVEEKWGNFWLDRNFSHADENSDKPSYSIVIPPPNVTGTLHIGHALNNTLQDILVRFKRMDGYNVLWVPGTDHAGIATQNVVERQLQEEGVKRDDIGREEFIRRVWEWKEKKGGLIIKQLKKMGCSCDWQRERFTMDKGLSEAVNEVFIRLYEEGLIYRGNYIINWCPRCRTALSDLEVEYAETKGKLYYVKYPVSNEEGKSITVATTRPETMLGDTAVAVSPEDERYKNFKGKRVILPLMKRVIPVIEDNYVDPGFGTGALKITPAHDANDFEIGLRHNLEQINVLSENGFMNDQAGVYKGLERFKAREAVLKDLETQGFLLKIEDYLHSVGHCYRCKTVVEPYLSKQWFVKTKPLAAPAIEAVKRGDIRIIPKVWENTYFDWMENIRDWCISRQIWWGHRIPAWYCRECGEIIVAKAEPLKCSKCGGEKLEQENDVLDTWFSSGLWPFSTMGWPQETKELKKFYPTSCLVTSFDILFFWVARMIMMGLKFMKKIPFRDVYIHALIRDAEGQKMSKSKGNIIDPLDIIERYGADTFRFTLAAMAAQGRDIRISEERLEGYRNFVNKLWNASRFVMSNTKDFDKEDEQIREHSLSSIDKWIYSKLYRLILDVISAFENYKFNDAANYIYQFLWHEYCDWYIEFTKPDLTDEKGERKSTVQKVLIDVLEKTLRLLHPFMPFITEEIWQYIMTQRKPAQQQTESIMTSSYPKEWDAYFYQEAAESVERLKDLIREIRNIRSEMDIPPAAKVRVFIKMPGSEEKRELDSMKEYILKLCRASDIVTGKDIKKPKASATGVVRDMEIFIPLEGIFDFEDEKKRLQKKLSKIDKDFSSYDKKLKNTAFINNAPVEVIEKDREKYGELIKEKIKIEGHLKALEEL</sequence>
<dbReference type="EC" id="6.1.1.9" evidence="12"/>
<dbReference type="Gene3D" id="3.40.50.620">
    <property type="entry name" value="HUPs"/>
    <property type="match status" value="2"/>
</dbReference>
<dbReference type="Gene3D" id="1.10.730.10">
    <property type="entry name" value="Isoleucyl-tRNA Synthetase, Domain 1"/>
    <property type="match status" value="1"/>
</dbReference>
<feature type="binding site" evidence="12">
    <location>
        <position position="530"/>
    </location>
    <ligand>
        <name>ATP</name>
        <dbReference type="ChEBI" id="CHEBI:30616"/>
    </ligand>
</feature>
<evidence type="ECO:0000259" key="13">
    <source>
        <dbReference type="Pfam" id="PF00133"/>
    </source>
</evidence>
<keyword evidence="3 12" id="KW-0963">Cytoplasm</keyword>
<dbReference type="Gene3D" id="3.90.740.10">
    <property type="entry name" value="Valyl/Leucyl/Isoleucyl-tRNA synthetase, editing domain"/>
    <property type="match status" value="1"/>
</dbReference>
<dbReference type="EMBL" id="MGDB01000127">
    <property type="protein sequence ID" value="OGL39138.1"/>
    <property type="molecule type" value="Genomic_DNA"/>
</dbReference>
<dbReference type="GO" id="GO:0004832">
    <property type="term" value="F:valine-tRNA ligase activity"/>
    <property type="evidence" value="ECO:0007669"/>
    <property type="project" value="UniProtKB-UniRule"/>
</dbReference>
<dbReference type="GO" id="GO:0002161">
    <property type="term" value="F:aminoacyl-tRNA deacylase activity"/>
    <property type="evidence" value="ECO:0007669"/>
    <property type="project" value="InterPro"/>
</dbReference>
<dbReference type="PANTHER" id="PTHR11946">
    <property type="entry name" value="VALYL-TRNA SYNTHETASES"/>
    <property type="match status" value="1"/>
</dbReference>
<dbReference type="Pfam" id="PF00133">
    <property type="entry name" value="tRNA-synt_1"/>
    <property type="match status" value="1"/>
</dbReference>
<dbReference type="SUPFAM" id="SSF46589">
    <property type="entry name" value="tRNA-binding arm"/>
    <property type="match status" value="1"/>
</dbReference>
<comment type="function">
    <text evidence="12">Catalyzes the attachment of valine to tRNA(Val). As ValRS can inadvertently accommodate and process structurally similar amino acids such as threonine, to avoid such errors, it has a 'posttransfer' editing activity that hydrolyzes mischarged Thr-tRNA(Val) in a tRNA-dependent manner.</text>
</comment>
<reference evidence="16 17" key="1">
    <citation type="journal article" date="2016" name="Nat. Commun.">
        <title>Thousands of microbial genomes shed light on interconnected biogeochemical processes in an aquifer system.</title>
        <authorList>
            <person name="Anantharaman K."/>
            <person name="Brown C.T."/>
            <person name="Hug L.A."/>
            <person name="Sharon I."/>
            <person name="Castelle C.J."/>
            <person name="Probst A.J."/>
            <person name="Thomas B.C."/>
            <person name="Singh A."/>
            <person name="Wilkins M.J."/>
            <person name="Karaoz U."/>
            <person name="Brodie E.L."/>
            <person name="Williams K.H."/>
            <person name="Hubbard S.S."/>
            <person name="Banfield J.F."/>
        </authorList>
    </citation>
    <scope>NUCLEOTIDE SEQUENCE [LARGE SCALE GENOMIC DNA]</scope>
</reference>
<evidence type="ECO:0000256" key="12">
    <source>
        <dbReference type="HAMAP-Rule" id="MF_02004"/>
    </source>
</evidence>
<dbReference type="FunFam" id="1.10.730.10:FF:000014">
    <property type="entry name" value="Valine--tRNA ligase"/>
    <property type="match status" value="1"/>
</dbReference>
<dbReference type="InterPro" id="IPR014729">
    <property type="entry name" value="Rossmann-like_a/b/a_fold"/>
</dbReference>
<protein>
    <recommendedName>
        <fullName evidence="12">Valine--tRNA ligase</fullName>
        <ecNumber evidence="12">6.1.1.9</ecNumber>
    </recommendedName>
    <alternativeName>
        <fullName evidence="12">Valyl-tRNA synthetase</fullName>
        <shortName evidence="12">ValRS</shortName>
    </alternativeName>
</protein>
<dbReference type="FunFam" id="1.10.287.380:FF:000001">
    <property type="entry name" value="Valine--tRNA ligase"/>
    <property type="match status" value="1"/>
</dbReference>
<dbReference type="FunFam" id="3.40.50.620:FF:000032">
    <property type="entry name" value="Valine--tRNA ligase"/>
    <property type="match status" value="1"/>
</dbReference>
<evidence type="ECO:0000256" key="8">
    <source>
        <dbReference type="ARBA" id="ARBA00023054"/>
    </source>
</evidence>
<dbReference type="FunFam" id="3.90.740.10:FF:000005">
    <property type="entry name" value="Valine--tRNA ligase, mitochondrial"/>
    <property type="match status" value="1"/>
</dbReference>
<dbReference type="SUPFAM" id="SSF47323">
    <property type="entry name" value="Anticodon-binding domain of a subclass of class I aminoacyl-tRNA synthetases"/>
    <property type="match status" value="1"/>
</dbReference>
<dbReference type="InterPro" id="IPR002300">
    <property type="entry name" value="aa-tRNA-synth_Ia"/>
</dbReference>
<accession>A0A1F7RD97</accession>
<dbReference type="InterPro" id="IPR033705">
    <property type="entry name" value="Anticodon_Ia_Val"/>
</dbReference>
<dbReference type="Gene3D" id="1.10.287.380">
    <property type="entry name" value="Valyl-tRNA synthetase, C-terminal domain"/>
    <property type="match status" value="1"/>
</dbReference>
<dbReference type="InterPro" id="IPR037118">
    <property type="entry name" value="Val-tRNA_synth_C_sf"/>
</dbReference>
<dbReference type="InterPro" id="IPR010978">
    <property type="entry name" value="tRNA-bd_arm"/>
</dbReference>
<dbReference type="GO" id="GO:0006438">
    <property type="term" value="P:valyl-tRNA aminoacylation"/>
    <property type="evidence" value="ECO:0007669"/>
    <property type="project" value="UniProtKB-UniRule"/>
</dbReference>
<dbReference type="InterPro" id="IPR019499">
    <property type="entry name" value="Val-tRNA_synth_tRNA-bd"/>
</dbReference>
<evidence type="ECO:0000256" key="1">
    <source>
        <dbReference type="ARBA" id="ARBA00004496"/>
    </source>
</evidence>
<keyword evidence="9 12" id="KW-0030">Aminoacyl-tRNA synthetase</keyword>
<dbReference type="CDD" id="cd07962">
    <property type="entry name" value="Anticodon_Ia_Val"/>
    <property type="match status" value="1"/>
</dbReference>
<dbReference type="Pfam" id="PF08264">
    <property type="entry name" value="Anticodon_1"/>
    <property type="match status" value="1"/>
</dbReference>
<comment type="subcellular location">
    <subcellularLocation>
        <location evidence="1 12">Cytoplasm</location>
    </subcellularLocation>
</comment>
<keyword evidence="5 12" id="KW-0547">Nucleotide-binding</keyword>
<gene>
    <name evidence="12" type="primary">valS</name>
    <name evidence="16" type="ORF">A2042_08015</name>
</gene>
<dbReference type="InterPro" id="IPR009008">
    <property type="entry name" value="Val/Leu/Ile-tRNA-synth_edit"/>
</dbReference>
<dbReference type="AlphaFoldDB" id="A0A1F7RD97"/>
<dbReference type="SUPFAM" id="SSF50677">
    <property type="entry name" value="ValRS/IleRS/LeuRS editing domain"/>
    <property type="match status" value="1"/>
</dbReference>
<evidence type="ECO:0000256" key="9">
    <source>
        <dbReference type="ARBA" id="ARBA00023146"/>
    </source>
</evidence>
<evidence type="ECO:0000313" key="17">
    <source>
        <dbReference type="Proteomes" id="UP000178526"/>
    </source>
</evidence>
<feature type="domain" description="Valyl-tRNA synthetase tRNA-binding arm" evidence="15">
    <location>
        <begin position="824"/>
        <end position="888"/>
    </location>
</feature>
<evidence type="ECO:0000259" key="15">
    <source>
        <dbReference type="Pfam" id="PF10458"/>
    </source>
</evidence>
<dbReference type="PANTHER" id="PTHR11946:SF93">
    <property type="entry name" value="VALINE--TRNA LIGASE, CHLOROPLASTIC_MITOCHONDRIAL 2"/>
    <property type="match status" value="1"/>
</dbReference>
<feature type="short sequence motif" description="'KMSKS' region" evidence="12">
    <location>
        <begin position="527"/>
        <end position="531"/>
    </location>
</feature>
<dbReference type="SUPFAM" id="SSF52374">
    <property type="entry name" value="Nucleotidylyl transferase"/>
    <property type="match status" value="1"/>
</dbReference>
<comment type="similarity">
    <text evidence="11 12">Belongs to the class-I aminoacyl-tRNA synthetase family. ValS type 1 subfamily.</text>
</comment>
<evidence type="ECO:0000256" key="7">
    <source>
        <dbReference type="ARBA" id="ARBA00022917"/>
    </source>
</evidence>
<comment type="subunit">
    <text evidence="2 12">Monomer.</text>
</comment>
<keyword evidence="4 12" id="KW-0436">Ligase</keyword>
<dbReference type="GO" id="GO:0005524">
    <property type="term" value="F:ATP binding"/>
    <property type="evidence" value="ECO:0007669"/>
    <property type="project" value="UniProtKB-UniRule"/>
</dbReference>
<dbReference type="Pfam" id="PF10458">
    <property type="entry name" value="Val_tRNA-synt_C"/>
    <property type="match status" value="1"/>
</dbReference>
<keyword evidence="7 12" id="KW-0648">Protein biosynthesis</keyword>
<name>A0A1F7RD97_9BACT</name>
<evidence type="ECO:0000256" key="11">
    <source>
        <dbReference type="ARBA" id="ARBA00060830"/>
    </source>
</evidence>
<evidence type="ECO:0000256" key="4">
    <source>
        <dbReference type="ARBA" id="ARBA00022598"/>
    </source>
</evidence>
<feature type="domain" description="Aminoacyl-tRNA synthetase class Ia" evidence="13">
    <location>
        <begin position="20"/>
        <end position="567"/>
    </location>
</feature>
<dbReference type="InterPro" id="IPR009080">
    <property type="entry name" value="tRNAsynth_Ia_anticodon-bd"/>
</dbReference>
<comment type="catalytic activity">
    <reaction evidence="10 12">
        <text>tRNA(Val) + L-valine + ATP = L-valyl-tRNA(Val) + AMP + diphosphate</text>
        <dbReference type="Rhea" id="RHEA:10704"/>
        <dbReference type="Rhea" id="RHEA-COMP:9672"/>
        <dbReference type="Rhea" id="RHEA-COMP:9708"/>
        <dbReference type="ChEBI" id="CHEBI:30616"/>
        <dbReference type="ChEBI" id="CHEBI:33019"/>
        <dbReference type="ChEBI" id="CHEBI:57762"/>
        <dbReference type="ChEBI" id="CHEBI:78442"/>
        <dbReference type="ChEBI" id="CHEBI:78537"/>
        <dbReference type="ChEBI" id="CHEBI:456215"/>
        <dbReference type="EC" id="6.1.1.9"/>
    </reaction>
</comment>
<dbReference type="InterPro" id="IPR002303">
    <property type="entry name" value="Valyl-tRNA_ligase"/>
</dbReference>
<comment type="domain">
    <text evidence="12">ValRS has two distinct active sites: one for aminoacylation and one for editing. The misactivated threonine is translocated from the active site to the editing site.</text>
</comment>
<evidence type="ECO:0000256" key="2">
    <source>
        <dbReference type="ARBA" id="ARBA00011245"/>
    </source>
</evidence>
<comment type="caution">
    <text evidence="16">The sequence shown here is derived from an EMBL/GenBank/DDBJ whole genome shotgun (WGS) entry which is preliminary data.</text>
</comment>
<evidence type="ECO:0000256" key="10">
    <source>
        <dbReference type="ARBA" id="ARBA00047552"/>
    </source>
</evidence>
<feature type="short sequence motif" description="'HIGH' region" evidence="12">
    <location>
        <begin position="47"/>
        <end position="57"/>
    </location>
</feature>
<proteinExistence type="inferred from homology"/>
<dbReference type="PROSITE" id="PS00178">
    <property type="entry name" value="AA_TRNA_LIGASE_I"/>
    <property type="match status" value="1"/>
</dbReference>
<dbReference type="InterPro" id="IPR013155">
    <property type="entry name" value="M/V/L/I-tRNA-synth_anticd-bd"/>
</dbReference>
<evidence type="ECO:0000256" key="6">
    <source>
        <dbReference type="ARBA" id="ARBA00022840"/>
    </source>
</evidence>
<dbReference type="NCBIfam" id="NF004349">
    <property type="entry name" value="PRK05729.1"/>
    <property type="match status" value="1"/>
</dbReference>
<dbReference type="GO" id="GO:0005829">
    <property type="term" value="C:cytosol"/>
    <property type="evidence" value="ECO:0007669"/>
    <property type="project" value="TreeGrafter"/>
</dbReference>
<keyword evidence="6 12" id="KW-0067">ATP-binding</keyword>
<evidence type="ECO:0000256" key="5">
    <source>
        <dbReference type="ARBA" id="ARBA00022741"/>
    </source>
</evidence>